<keyword evidence="1" id="KW-0812">Transmembrane</keyword>
<evidence type="ECO:0000313" key="3">
    <source>
        <dbReference type="Proteomes" id="UP000010847"/>
    </source>
</evidence>
<dbReference type="STRING" id="871968.DESME_01725"/>
<dbReference type="HOGENOM" id="CLU_1666564_0_0_9"/>
<dbReference type="RefSeq" id="WP_006716389.1">
    <property type="nucleotide sequence ID" value="NZ_CP007032.1"/>
</dbReference>
<dbReference type="AlphaFoldDB" id="W0EFV3"/>
<evidence type="ECO:0000256" key="1">
    <source>
        <dbReference type="SAM" id="Phobius"/>
    </source>
</evidence>
<dbReference type="OrthoDB" id="1796948at2"/>
<keyword evidence="3" id="KW-1185">Reference proteome</keyword>
<dbReference type="EMBL" id="CP007032">
    <property type="protein sequence ID" value="AHF08393.1"/>
    <property type="molecule type" value="Genomic_DNA"/>
</dbReference>
<name>W0EFV3_9FIRM</name>
<gene>
    <name evidence="2" type="ORF">DESME_01725</name>
</gene>
<proteinExistence type="predicted"/>
<reference evidence="2 3" key="1">
    <citation type="submission" date="2013-12" db="EMBL/GenBank/DDBJ databases">
        <authorList>
            <consortium name="DOE Joint Genome Institute"/>
            <person name="Smidt H."/>
            <person name="Huntemann M."/>
            <person name="Han J."/>
            <person name="Chen A."/>
            <person name="Kyrpides N."/>
            <person name="Mavromatis K."/>
            <person name="Markowitz V."/>
            <person name="Palaniappan K."/>
            <person name="Ivanova N."/>
            <person name="Schaumberg A."/>
            <person name="Pati A."/>
            <person name="Liolios K."/>
            <person name="Nordberg H.P."/>
            <person name="Cantor M.N."/>
            <person name="Hua S.X."/>
            <person name="Woyke T."/>
        </authorList>
    </citation>
    <scope>NUCLEOTIDE SEQUENCE [LARGE SCALE GENOMIC DNA]</scope>
    <source>
        <strain evidence="3">DSM 15288</strain>
    </source>
</reference>
<keyword evidence="1" id="KW-1133">Transmembrane helix</keyword>
<accession>W0EFV3</accession>
<dbReference type="Proteomes" id="UP000010847">
    <property type="component" value="Chromosome"/>
</dbReference>
<feature type="transmembrane region" description="Helical" evidence="1">
    <location>
        <begin position="52"/>
        <end position="73"/>
    </location>
</feature>
<dbReference type="KEGG" id="dmt:DESME_01725"/>
<feature type="transmembrane region" description="Helical" evidence="1">
    <location>
        <begin position="105"/>
        <end position="124"/>
    </location>
</feature>
<sequence>MNEMDNLWAQLFQEEPLCEASLQNLKTGVMAQILDHPIDFQAKILMAQRRKWGAVLLAALVVAGLGVFSLLWFQGEWLLSMIGYVPGWLLQQGKLFSQLIIGVEYLWQLYVWPFLGVAIAWVLFDGIRNKMLIRE</sequence>
<organism evidence="2 3">
    <name type="scientific">Desulfitobacterium metallireducens DSM 15288</name>
    <dbReference type="NCBI Taxonomy" id="871968"/>
    <lineage>
        <taxon>Bacteria</taxon>
        <taxon>Bacillati</taxon>
        <taxon>Bacillota</taxon>
        <taxon>Clostridia</taxon>
        <taxon>Eubacteriales</taxon>
        <taxon>Desulfitobacteriaceae</taxon>
        <taxon>Desulfitobacterium</taxon>
    </lineage>
</organism>
<dbReference type="eggNOG" id="ENOG502ZUUQ">
    <property type="taxonomic scope" value="Bacteria"/>
</dbReference>
<keyword evidence="1" id="KW-0472">Membrane</keyword>
<protein>
    <submittedName>
        <fullName evidence="2">Uncharacterized protein</fullName>
    </submittedName>
</protein>
<evidence type="ECO:0000313" key="2">
    <source>
        <dbReference type="EMBL" id="AHF08393.1"/>
    </source>
</evidence>